<organism evidence="2 3">
    <name type="scientific">Malassezia nana</name>
    <dbReference type="NCBI Taxonomy" id="180528"/>
    <lineage>
        <taxon>Eukaryota</taxon>
        <taxon>Fungi</taxon>
        <taxon>Dikarya</taxon>
        <taxon>Basidiomycota</taxon>
        <taxon>Ustilaginomycotina</taxon>
        <taxon>Malasseziomycetes</taxon>
        <taxon>Malasseziales</taxon>
        <taxon>Malasseziaceae</taxon>
        <taxon>Malassezia</taxon>
    </lineage>
</organism>
<feature type="compositionally biased region" description="Low complexity" evidence="1">
    <location>
        <begin position="86"/>
        <end position="101"/>
    </location>
</feature>
<feature type="region of interest" description="Disordered" evidence="1">
    <location>
        <begin position="54"/>
        <end position="143"/>
    </location>
</feature>
<dbReference type="Proteomes" id="UP001213623">
    <property type="component" value="Chromosome 1"/>
</dbReference>
<gene>
    <name evidence="2" type="ORF">MNAN1_000537</name>
</gene>
<protein>
    <submittedName>
        <fullName evidence="2">Uncharacterized protein</fullName>
    </submittedName>
</protein>
<dbReference type="AlphaFoldDB" id="A0AAF0EP15"/>
<name>A0AAF0EP15_9BASI</name>
<dbReference type="EMBL" id="CP119892">
    <property type="protein sequence ID" value="WFD25577.1"/>
    <property type="molecule type" value="Genomic_DNA"/>
</dbReference>
<accession>A0AAF0EP15</accession>
<sequence>MAKEIVVHSTPWNSSLSNLDSDSRVEVYALVNDRYPGAPGTALAKAEEAGIRLKQAQKREQSRRNANHAELEHIGIKNLPRRRHSTSPFATSSNASTASNSDTEEKLHGTNRGAARNRRVSSRNTSPMPLTDSDGSEPRPRWVPPLPHIARIAPVNPSPLATHIIGAADVS</sequence>
<keyword evidence="3" id="KW-1185">Reference proteome</keyword>
<evidence type="ECO:0000313" key="3">
    <source>
        <dbReference type="Proteomes" id="UP001213623"/>
    </source>
</evidence>
<reference evidence="2" key="1">
    <citation type="submission" date="2023-03" db="EMBL/GenBank/DDBJ databases">
        <title>Mating type loci evolution in Malassezia.</title>
        <authorList>
            <person name="Coelho M.A."/>
        </authorList>
    </citation>
    <scope>NUCLEOTIDE SEQUENCE</scope>
    <source>
        <strain evidence="2">CBS 9557</strain>
    </source>
</reference>
<feature type="compositionally biased region" description="Basic and acidic residues" evidence="1">
    <location>
        <begin position="54"/>
        <end position="75"/>
    </location>
</feature>
<evidence type="ECO:0000256" key="1">
    <source>
        <dbReference type="SAM" id="MobiDB-lite"/>
    </source>
</evidence>
<proteinExistence type="predicted"/>
<evidence type="ECO:0000313" key="2">
    <source>
        <dbReference type="EMBL" id="WFD25577.1"/>
    </source>
</evidence>